<proteinExistence type="predicted"/>
<keyword evidence="2" id="KW-0808">Transferase</keyword>
<keyword evidence="3" id="KW-1185">Reference proteome</keyword>
<evidence type="ECO:0000256" key="1">
    <source>
        <dbReference type="SAM" id="Phobius"/>
    </source>
</evidence>
<evidence type="ECO:0000313" key="3">
    <source>
        <dbReference type="Proteomes" id="UP001176521"/>
    </source>
</evidence>
<dbReference type="Gene3D" id="3.40.50.2000">
    <property type="entry name" value="Glycogen Phosphorylase B"/>
    <property type="match status" value="1"/>
</dbReference>
<feature type="transmembrane region" description="Helical" evidence="1">
    <location>
        <begin position="26"/>
        <end position="49"/>
    </location>
</feature>
<keyword evidence="1" id="KW-0472">Membrane</keyword>
<dbReference type="AlphaFoldDB" id="A0AAN6G5Z8"/>
<gene>
    <name evidence="2" type="primary">SPT14_2</name>
    <name evidence="2" type="ORF">OC842_006364</name>
</gene>
<dbReference type="PANTHER" id="PTHR45871">
    <property type="entry name" value="N-ACETYLGLUCOSAMINYL-PHOSPHATIDYLINOSITOL BIOSYNTHETIC PROTEIN"/>
    <property type="match status" value="1"/>
</dbReference>
<keyword evidence="1" id="KW-0812">Transmembrane</keyword>
<dbReference type="GO" id="GO:0000506">
    <property type="term" value="C:glycosylphosphatidylinositol-N-acetylglucosaminyltransferase (GPI-GnT) complex"/>
    <property type="evidence" value="ECO:0007669"/>
    <property type="project" value="TreeGrafter"/>
</dbReference>
<protein>
    <submittedName>
        <fullName evidence="2">Phosphatidylinositol N-acetylglucosaminyltransferase GPI3 subunit</fullName>
        <ecNumber evidence="2">2.4.1.198</ecNumber>
    </submittedName>
</protein>
<dbReference type="EC" id="2.4.1.198" evidence="2"/>
<dbReference type="PANTHER" id="PTHR45871:SF1">
    <property type="entry name" value="PHOSPHATIDYLINOSITOL N-ACETYLGLUCOSAMINYLTRANSFERASE SUBUNIT A"/>
    <property type="match status" value="1"/>
</dbReference>
<dbReference type="SUPFAM" id="SSF53756">
    <property type="entry name" value="UDP-Glycosyltransferase/glycogen phosphorylase"/>
    <property type="match status" value="1"/>
</dbReference>
<comment type="caution">
    <text evidence="2">The sequence shown here is derived from an EMBL/GenBank/DDBJ whole genome shotgun (WGS) entry which is preliminary data.</text>
</comment>
<keyword evidence="2" id="KW-0328">Glycosyltransferase</keyword>
<evidence type="ECO:0000313" key="2">
    <source>
        <dbReference type="EMBL" id="KAK0522779.1"/>
    </source>
</evidence>
<accession>A0AAN6G5Z8</accession>
<feature type="non-terminal residue" evidence="2">
    <location>
        <position position="1"/>
    </location>
</feature>
<dbReference type="Pfam" id="PF13692">
    <property type="entry name" value="Glyco_trans_1_4"/>
    <property type="match status" value="1"/>
</dbReference>
<reference evidence="2" key="1">
    <citation type="journal article" date="2023" name="PhytoFront">
        <title>Draft Genome Resources of Seven Strains of Tilletia horrida, Causal Agent of Kernel Smut of Rice.</title>
        <authorList>
            <person name="Khanal S."/>
            <person name="Antony Babu S."/>
            <person name="Zhou X.G."/>
        </authorList>
    </citation>
    <scope>NUCLEOTIDE SEQUENCE</scope>
    <source>
        <strain evidence="2">TX3</strain>
    </source>
</reference>
<dbReference type="EMBL" id="JAPDMQ010000561">
    <property type="protein sequence ID" value="KAK0522779.1"/>
    <property type="molecule type" value="Genomic_DNA"/>
</dbReference>
<name>A0AAN6G5Z8_9BASI</name>
<keyword evidence="1" id="KW-1133">Transmembrane helix</keyword>
<sequence>AIRPSDARAQLNSGYLFLNTSLTEAFGINIIAAASAGLFVVSTHVGGVLELLPAEFIKLAEPDEDGECIARYKRICMRLQRFSTPSG</sequence>
<dbReference type="Proteomes" id="UP001176521">
    <property type="component" value="Unassembled WGS sequence"/>
</dbReference>
<dbReference type="GO" id="GO:0017176">
    <property type="term" value="F:phosphatidylinositol N-acetylglucosaminyltransferase activity"/>
    <property type="evidence" value="ECO:0007669"/>
    <property type="project" value="UniProtKB-EC"/>
</dbReference>
<dbReference type="GO" id="GO:0006506">
    <property type="term" value="P:GPI anchor biosynthetic process"/>
    <property type="evidence" value="ECO:0007669"/>
    <property type="project" value="TreeGrafter"/>
</dbReference>
<organism evidence="2 3">
    <name type="scientific">Tilletia horrida</name>
    <dbReference type="NCBI Taxonomy" id="155126"/>
    <lineage>
        <taxon>Eukaryota</taxon>
        <taxon>Fungi</taxon>
        <taxon>Dikarya</taxon>
        <taxon>Basidiomycota</taxon>
        <taxon>Ustilaginomycotina</taxon>
        <taxon>Exobasidiomycetes</taxon>
        <taxon>Tilletiales</taxon>
        <taxon>Tilletiaceae</taxon>
        <taxon>Tilletia</taxon>
    </lineage>
</organism>